<sequence length="132" mass="15218">MLVLNSINIVTYDGWGMTEKQFLDHFSDMKPYISPDLFILFGSIFDNWGLEDFMNCEGFTNSMRCAIAFGDWQNSAKIMWNPSKVGVKLLCRQNNDILPLVICRLNYKAFVKEAFKVTREDPVATCIEETIQ</sequence>
<dbReference type="AlphaFoldDB" id="A0ABD2Z323"/>
<reference evidence="1 2" key="1">
    <citation type="submission" date="2024-11" db="EMBL/GenBank/DDBJ databases">
        <title>A near-complete genome assembly of Cinchona calisaya.</title>
        <authorList>
            <person name="Lian D.C."/>
            <person name="Zhao X.W."/>
            <person name="Wei L."/>
        </authorList>
    </citation>
    <scope>NUCLEOTIDE SEQUENCE [LARGE SCALE GENOMIC DNA]</scope>
    <source>
        <tissue evidence="1">Nenye</tissue>
    </source>
</reference>
<evidence type="ECO:0000313" key="2">
    <source>
        <dbReference type="Proteomes" id="UP001630127"/>
    </source>
</evidence>
<protein>
    <submittedName>
        <fullName evidence="1">Uncharacterized protein</fullName>
    </submittedName>
</protein>
<gene>
    <name evidence="1" type="ORF">ACH5RR_025953</name>
</gene>
<dbReference type="EMBL" id="JBJUIK010000011">
    <property type="protein sequence ID" value="KAL3513236.1"/>
    <property type="molecule type" value="Genomic_DNA"/>
</dbReference>
<comment type="caution">
    <text evidence="1">The sequence shown here is derived from an EMBL/GenBank/DDBJ whole genome shotgun (WGS) entry which is preliminary data.</text>
</comment>
<accession>A0ABD2Z323</accession>
<dbReference type="Proteomes" id="UP001630127">
    <property type="component" value="Unassembled WGS sequence"/>
</dbReference>
<evidence type="ECO:0000313" key="1">
    <source>
        <dbReference type="EMBL" id="KAL3513236.1"/>
    </source>
</evidence>
<proteinExistence type="predicted"/>
<keyword evidence="2" id="KW-1185">Reference proteome</keyword>
<organism evidence="1 2">
    <name type="scientific">Cinchona calisaya</name>
    <dbReference type="NCBI Taxonomy" id="153742"/>
    <lineage>
        <taxon>Eukaryota</taxon>
        <taxon>Viridiplantae</taxon>
        <taxon>Streptophyta</taxon>
        <taxon>Embryophyta</taxon>
        <taxon>Tracheophyta</taxon>
        <taxon>Spermatophyta</taxon>
        <taxon>Magnoliopsida</taxon>
        <taxon>eudicotyledons</taxon>
        <taxon>Gunneridae</taxon>
        <taxon>Pentapetalae</taxon>
        <taxon>asterids</taxon>
        <taxon>lamiids</taxon>
        <taxon>Gentianales</taxon>
        <taxon>Rubiaceae</taxon>
        <taxon>Cinchonoideae</taxon>
        <taxon>Cinchoneae</taxon>
        <taxon>Cinchona</taxon>
    </lineage>
</organism>
<name>A0ABD2Z323_9GENT</name>